<evidence type="ECO:0000256" key="1">
    <source>
        <dbReference type="SAM" id="Phobius"/>
    </source>
</evidence>
<dbReference type="GeneID" id="20670559"/>
<proteinExistence type="predicted"/>
<dbReference type="EMBL" id="KI925458">
    <property type="protein sequence ID" value="ETW82179.1"/>
    <property type="molecule type" value="Genomic_DNA"/>
</dbReference>
<dbReference type="AlphaFoldDB" id="W4K8V0"/>
<protein>
    <submittedName>
        <fullName evidence="2">Uncharacterized protein</fullName>
    </submittedName>
</protein>
<name>W4K8V0_HETIT</name>
<reference evidence="2 3" key="1">
    <citation type="journal article" date="2012" name="New Phytol.">
        <title>Insight into trade-off between wood decay and parasitism from the genome of a fungal forest pathogen.</title>
        <authorList>
            <person name="Olson A."/>
            <person name="Aerts A."/>
            <person name="Asiegbu F."/>
            <person name="Belbahri L."/>
            <person name="Bouzid O."/>
            <person name="Broberg A."/>
            <person name="Canback B."/>
            <person name="Coutinho P.M."/>
            <person name="Cullen D."/>
            <person name="Dalman K."/>
            <person name="Deflorio G."/>
            <person name="van Diepen L.T."/>
            <person name="Dunand C."/>
            <person name="Duplessis S."/>
            <person name="Durling M."/>
            <person name="Gonthier P."/>
            <person name="Grimwood J."/>
            <person name="Fossdal C.G."/>
            <person name="Hansson D."/>
            <person name="Henrissat B."/>
            <person name="Hietala A."/>
            <person name="Himmelstrand K."/>
            <person name="Hoffmeister D."/>
            <person name="Hogberg N."/>
            <person name="James T.Y."/>
            <person name="Karlsson M."/>
            <person name="Kohler A."/>
            <person name="Kues U."/>
            <person name="Lee Y.H."/>
            <person name="Lin Y.C."/>
            <person name="Lind M."/>
            <person name="Lindquist E."/>
            <person name="Lombard V."/>
            <person name="Lucas S."/>
            <person name="Lunden K."/>
            <person name="Morin E."/>
            <person name="Murat C."/>
            <person name="Park J."/>
            <person name="Raffaello T."/>
            <person name="Rouze P."/>
            <person name="Salamov A."/>
            <person name="Schmutz J."/>
            <person name="Solheim H."/>
            <person name="Stahlberg J."/>
            <person name="Velez H."/>
            <person name="de Vries R.P."/>
            <person name="Wiebenga A."/>
            <person name="Woodward S."/>
            <person name="Yakovlev I."/>
            <person name="Garbelotto M."/>
            <person name="Martin F."/>
            <person name="Grigoriev I.V."/>
            <person name="Stenlid J."/>
        </authorList>
    </citation>
    <scope>NUCLEOTIDE SEQUENCE [LARGE SCALE GENOMIC DNA]</scope>
    <source>
        <strain evidence="2 3">TC 32-1</strain>
    </source>
</reference>
<keyword evidence="1" id="KW-0812">Transmembrane</keyword>
<dbReference type="HOGENOM" id="CLU_2904446_0_0_1"/>
<sequence>MVRVLSRTPLVQRIRRARRTIPVGCLFLYDHLIFFMSFVDSLSLSFIFFSLLTRCLMDIWTC</sequence>
<dbReference type="InParanoid" id="W4K8V0"/>
<keyword evidence="3" id="KW-1185">Reference proteome</keyword>
<dbReference type="KEGG" id="hir:HETIRDRAFT_318944"/>
<organism evidence="2 3">
    <name type="scientific">Heterobasidion irregulare (strain TC 32-1)</name>
    <dbReference type="NCBI Taxonomy" id="747525"/>
    <lineage>
        <taxon>Eukaryota</taxon>
        <taxon>Fungi</taxon>
        <taxon>Dikarya</taxon>
        <taxon>Basidiomycota</taxon>
        <taxon>Agaricomycotina</taxon>
        <taxon>Agaricomycetes</taxon>
        <taxon>Russulales</taxon>
        <taxon>Bondarzewiaceae</taxon>
        <taxon>Heterobasidion</taxon>
        <taxon>Heterobasidion annosum species complex</taxon>
    </lineage>
</organism>
<evidence type="ECO:0000313" key="3">
    <source>
        <dbReference type="Proteomes" id="UP000030671"/>
    </source>
</evidence>
<accession>W4K8V0</accession>
<keyword evidence="1" id="KW-0472">Membrane</keyword>
<evidence type="ECO:0000313" key="2">
    <source>
        <dbReference type="EMBL" id="ETW82179.1"/>
    </source>
</evidence>
<keyword evidence="1" id="KW-1133">Transmembrane helix</keyword>
<feature type="transmembrane region" description="Helical" evidence="1">
    <location>
        <begin position="21"/>
        <end position="49"/>
    </location>
</feature>
<dbReference type="RefSeq" id="XP_009546731.1">
    <property type="nucleotide sequence ID" value="XM_009548436.1"/>
</dbReference>
<gene>
    <name evidence="2" type="ORF">HETIRDRAFT_318944</name>
</gene>
<dbReference type="Proteomes" id="UP000030671">
    <property type="component" value="Unassembled WGS sequence"/>
</dbReference>